<dbReference type="AlphaFoldDB" id="B7KIP0"/>
<dbReference type="Proteomes" id="UP000002384">
    <property type="component" value="Chromosome"/>
</dbReference>
<dbReference type="OrthoDB" id="466790at2"/>
<dbReference type="HOGENOM" id="CLU_175491_0_0_3"/>
<evidence type="ECO:0000313" key="2">
    <source>
        <dbReference type="Proteomes" id="UP000002384"/>
    </source>
</evidence>
<organism evidence="1 2">
    <name type="scientific">Gloeothece citriformis (strain PCC 7424)</name>
    <name type="common">Cyanothece sp. (strain PCC 7424)</name>
    <dbReference type="NCBI Taxonomy" id="65393"/>
    <lineage>
        <taxon>Bacteria</taxon>
        <taxon>Bacillati</taxon>
        <taxon>Cyanobacteriota</taxon>
        <taxon>Cyanophyceae</taxon>
        <taxon>Oscillatoriophycideae</taxon>
        <taxon>Chroococcales</taxon>
        <taxon>Aphanothecaceae</taxon>
        <taxon>Gloeothece</taxon>
        <taxon>Gloeothece citriformis</taxon>
    </lineage>
</organism>
<accession>B7KIP0</accession>
<gene>
    <name evidence="1" type="ordered locus">PCC7424_0992</name>
</gene>
<dbReference type="RefSeq" id="WP_012598393.1">
    <property type="nucleotide sequence ID" value="NC_011729.1"/>
</dbReference>
<protein>
    <submittedName>
        <fullName evidence="1">Uncharacterized protein</fullName>
    </submittedName>
</protein>
<dbReference type="eggNOG" id="ENOG5033A01">
    <property type="taxonomic scope" value="Bacteria"/>
</dbReference>
<dbReference type="EMBL" id="CP001291">
    <property type="protein sequence ID" value="ACK69446.1"/>
    <property type="molecule type" value="Genomic_DNA"/>
</dbReference>
<dbReference type="KEGG" id="cyc:PCC7424_0992"/>
<sequence>MKIVRANSNPISEKDQKILEKLKGLIERSVADGRVSKDEMESIKTCINSNGKIIPQEIELCQKLIWDKIQTGELTYDWADFS</sequence>
<evidence type="ECO:0000313" key="1">
    <source>
        <dbReference type="EMBL" id="ACK69446.1"/>
    </source>
</evidence>
<name>B7KIP0_GLOC7</name>
<reference evidence="2" key="1">
    <citation type="journal article" date="2011" name="MBio">
        <title>Novel metabolic attributes of the genus Cyanothece, comprising a group of unicellular nitrogen-fixing Cyanobacteria.</title>
        <authorList>
            <person name="Bandyopadhyay A."/>
            <person name="Elvitigala T."/>
            <person name="Welsh E."/>
            <person name="Stockel J."/>
            <person name="Liberton M."/>
            <person name="Min H."/>
            <person name="Sherman L.A."/>
            <person name="Pakrasi H.B."/>
        </authorList>
    </citation>
    <scope>NUCLEOTIDE SEQUENCE [LARGE SCALE GENOMIC DNA]</scope>
    <source>
        <strain evidence="2">PCC 7424</strain>
    </source>
</reference>
<proteinExistence type="predicted"/>
<keyword evidence="2" id="KW-1185">Reference proteome</keyword>